<dbReference type="EMBL" id="ACYH01000049">
    <property type="protein sequence ID" value="EEV19773.1"/>
    <property type="molecule type" value="Genomic_DNA"/>
</dbReference>
<name>C8PSA3_9SPIR</name>
<protein>
    <submittedName>
        <fullName evidence="1">Uncharacterized protein</fullName>
    </submittedName>
</protein>
<gene>
    <name evidence="1" type="ORF">TREVI0001_1269</name>
</gene>
<organism evidence="1 2">
    <name type="scientific">Treponema vincentii ATCC 35580</name>
    <dbReference type="NCBI Taxonomy" id="596324"/>
    <lineage>
        <taxon>Bacteria</taxon>
        <taxon>Pseudomonadati</taxon>
        <taxon>Spirochaetota</taxon>
        <taxon>Spirochaetia</taxon>
        <taxon>Spirochaetales</taxon>
        <taxon>Treponemataceae</taxon>
        <taxon>Treponema</taxon>
    </lineage>
</organism>
<dbReference type="AlphaFoldDB" id="C8PSA3"/>
<evidence type="ECO:0000313" key="1">
    <source>
        <dbReference type="EMBL" id="EEV19773.1"/>
    </source>
</evidence>
<comment type="caution">
    <text evidence="1">The sequence shown here is derived from an EMBL/GenBank/DDBJ whole genome shotgun (WGS) entry which is preliminary data.</text>
</comment>
<evidence type="ECO:0000313" key="2">
    <source>
        <dbReference type="Proteomes" id="UP000004509"/>
    </source>
</evidence>
<proteinExistence type="predicted"/>
<dbReference type="Proteomes" id="UP000004509">
    <property type="component" value="Unassembled WGS sequence"/>
</dbReference>
<sequence>MHSSAEIAFAMIFCKSAFHSGGFRTLHRFLSLLYDFAAILA</sequence>
<accession>C8PSA3</accession>
<reference evidence="1 2" key="1">
    <citation type="submission" date="2009-07" db="EMBL/GenBank/DDBJ databases">
        <authorList>
            <person name="Madupu R."/>
            <person name="Sebastian Y."/>
            <person name="Durkin A.S."/>
            <person name="Torralba M."/>
            <person name="Methe B."/>
            <person name="Sutton G.G."/>
            <person name="Strausberg R.L."/>
            <person name="Nelson K.E."/>
        </authorList>
    </citation>
    <scope>NUCLEOTIDE SEQUENCE [LARGE SCALE GENOMIC DNA]</scope>
    <source>
        <strain evidence="1 2">ATCC 35580</strain>
    </source>
</reference>